<reference evidence="1 2" key="1">
    <citation type="submission" date="2016-11" db="EMBL/GenBank/DDBJ databases">
        <authorList>
            <person name="Jaros S."/>
            <person name="Januszkiewicz K."/>
            <person name="Wedrychowicz H."/>
        </authorList>
    </citation>
    <scope>NUCLEOTIDE SEQUENCE [LARGE SCALE GENOMIC DNA]</scope>
    <source>
        <strain evidence="1 2">DSM 21864</strain>
    </source>
</reference>
<dbReference type="CDD" id="cd20744">
    <property type="entry name" value="FIX_AHH_RhsA-like"/>
    <property type="match status" value="1"/>
</dbReference>
<dbReference type="RefSeq" id="WP_242948977.1">
    <property type="nucleotide sequence ID" value="NZ_FQZO01000006.1"/>
</dbReference>
<dbReference type="AlphaFoldDB" id="A0A1M6KC61"/>
<evidence type="ECO:0000313" key="2">
    <source>
        <dbReference type="Proteomes" id="UP000184080"/>
    </source>
</evidence>
<dbReference type="SUPFAM" id="SSF52309">
    <property type="entry name" value="N-(deoxy)ribosyltransferase-like"/>
    <property type="match status" value="1"/>
</dbReference>
<keyword evidence="2" id="KW-1185">Reference proteome</keyword>
<proteinExistence type="predicted"/>
<dbReference type="Proteomes" id="UP000184080">
    <property type="component" value="Unassembled WGS sequence"/>
</dbReference>
<evidence type="ECO:0008006" key="3">
    <source>
        <dbReference type="Google" id="ProtNLM"/>
    </source>
</evidence>
<evidence type="ECO:0000313" key="1">
    <source>
        <dbReference type="EMBL" id="SHJ56492.1"/>
    </source>
</evidence>
<sequence length="414" mass="46240">MVIRVNISELESKAKYAESLSIQLKIKVDEINSIYYSLDPKVKSRNGIGQSMISLQKRIEEAQQKMYNISKFLYSAAENYRNAEEQIVSNSKRFEDSHRLYDEQYSDYNYIKNLNIFEGADIEGINSANNVEMDSRVIDYLKKSGNQLILGNYTEDVTLLGTLMQVGTGLLGVDLPMDLRDILYDFTHWKWSWEHAGKAGMDLLAVFPIIGGLKYTDEASSLAKAAFKNTDEASALMKGALKNTDEASTLIKGSLKSSDEISDIAKGVDETVEVATKGISKAIDIEEISKLLKTEPDTAFFWSGRTNGIGGADRAAEIAKTKGGVTLESTISDKNIKMPEWDFNNPDSIKAWEDASAEYAKQVSGEIRAVVGKELREGNIWENVELPRLKQNPSVRKITIIDPETGIEKIIFER</sequence>
<organism evidence="1 2">
    <name type="scientific">Clostridium amylolyticum</name>
    <dbReference type="NCBI Taxonomy" id="1121298"/>
    <lineage>
        <taxon>Bacteria</taxon>
        <taxon>Bacillati</taxon>
        <taxon>Bacillota</taxon>
        <taxon>Clostridia</taxon>
        <taxon>Eubacteriales</taxon>
        <taxon>Clostridiaceae</taxon>
        <taxon>Clostridium</taxon>
    </lineage>
</organism>
<accession>A0A1M6KC61</accession>
<protein>
    <recommendedName>
        <fullName evidence="3">LXG domain-containing protein</fullName>
    </recommendedName>
</protein>
<dbReference type="EMBL" id="FQZO01000006">
    <property type="protein sequence ID" value="SHJ56492.1"/>
    <property type="molecule type" value="Genomic_DNA"/>
</dbReference>
<dbReference type="STRING" id="1121298.SAMN05444401_3304"/>
<gene>
    <name evidence="1" type="ORF">SAMN05444401_3304</name>
</gene>
<name>A0A1M6KC61_9CLOT</name>